<keyword evidence="11" id="KW-1185">Reference proteome</keyword>
<dbReference type="PANTHER" id="PTHR45797:SF3">
    <property type="entry name" value="TRANSCRIPTIONAL REGULATOR ATRX HOMOLOG"/>
    <property type="match status" value="1"/>
</dbReference>
<dbReference type="InterPro" id="IPR038718">
    <property type="entry name" value="SNF2-like_sf"/>
</dbReference>
<gene>
    <name evidence="10" type="ORF">ANCCEY_09615</name>
</gene>
<feature type="compositionally biased region" description="Basic and acidic residues" evidence="8">
    <location>
        <begin position="843"/>
        <end position="874"/>
    </location>
</feature>
<evidence type="ECO:0000256" key="3">
    <source>
        <dbReference type="ARBA" id="ARBA00022741"/>
    </source>
</evidence>
<protein>
    <submittedName>
        <fullName evidence="10">Protein, SNF2 family</fullName>
    </submittedName>
</protein>
<comment type="similarity">
    <text evidence="2">Belongs to the SNF2/RAD54 helicase family.</text>
</comment>
<feature type="compositionally biased region" description="Basic and acidic residues" evidence="8">
    <location>
        <begin position="119"/>
        <end position="142"/>
    </location>
</feature>
<keyword evidence="4" id="KW-0378">Hydrolase</keyword>
<dbReference type="InterPro" id="IPR027417">
    <property type="entry name" value="P-loop_NTPase"/>
</dbReference>
<dbReference type="InterPro" id="IPR044574">
    <property type="entry name" value="ARIP4-like"/>
</dbReference>
<dbReference type="EMBL" id="KE125122">
    <property type="protein sequence ID" value="EPB71301.1"/>
    <property type="molecule type" value="Genomic_DNA"/>
</dbReference>
<dbReference type="Gene3D" id="3.40.50.300">
    <property type="entry name" value="P-loop containing nucleotide triphosphate hydrolases"/>
    <property type="match status" value="1"/>
</dbReference>
<feature type="compositionally biased region" description="Basic residues" evidence="8">
    <location>
        <begin position="268"/>
        <end position="277"/>
    </location>
</feature>
<dbReference type="GO" id="GO:0005634">
    <property type="term" value="C:nucleus"/>
    <property type="evidence" value="ECO:0007669"/>
    <property type="project" value="UniProtKB-SubCell"/>
</dbReference>
<keyword evidence="4" id="KW-0347">Helicase</keyword>
<evidence type="ECO:0000256" key="6">
    <source>
        <dbReference type="ARBA" id="ARBA00023125"/>
    </source>
</evidence>
<dbReference type="GO" id="GO:0016887">
    <property type="term" value="F:ATP hydrolysis activity"/>
    <property type="evidence" value="ECO:0007669"/>
    <property type="project" value="InterPro"/>
</dbReference>
<evidence type="ECO:0000256" key="5">
    <source>
        <dbReference type="ARBA" id="ARBA00022840"/>
    </source>
</evidence>
<evidence type="ECO:0000259" key="9">
    <source>
        <dbReference type="PROSITE" id="PS51192"/>
    </source>
</evidence>
<feature type="compositionally biased region" description="Low complexity" evidence="8">
    <location>
        <begin position="243"/>
        <end position="256"/>
    </location>
</feature>
<accession>A0A0D6LMP7</accession>
<dbReference type="AlphaFoldDB" id="A0A0D6LMP7"/>
<evidence type="ECO:0000256" key="4">
    <source>
        <dbReference type="ARBA" id="ARBA00022806"/>
    </source>
</evidence>
<dbReference type="PANTHER" id="PTHR45797">
    <property type="entry name" value="RAD54-LIKE"/>
    <property type="match status" value="1"/>
</dbReference>
<dbReference type="GO" id="GO:0004386">
    <property type="term" value="F:helicase activity"/>
    <property type="evidence" value="ECO:0007669"/>
    <property type="project" value="UniProtKB-KW"/>
</dbReference>
<feature type="compositionally biased region" description="Acidic residues" evidence="8">
    <location>
        <begin position="789"/>
        <end position="813"/>
    </location>
</feature>
<feature type="domain" description="Helicase ATP-binding" evidence="9">
    <location>
        <begin position="449"/>
        <end position="658"/>
    </location>
</feature>
<dbReference type="SUPFAM" id="SSF52540">
    <property type="entry name" value="P-loop containing nucleoside triphosphate hydrolases"/>
    <property type="match status" value="1"/>
</dbReference>
<name>A0A0D6LMP7_9BILA</name>
<feature type="compositionally biased region" description="Basic and acidic residues" evidence="8">
    <location>
        <begin position="203"/>
        <end position="218"/>
    </location>
</feature>
<keyword evidence="3" id="KW-0547">Nucleotide-binding</keyword>
<evidence type="ECO:0000256" key="1">
    <source>
        <dbReference type="ARBA" id="ARBA00004123"/>
    </source>
</evidence>
<dbReference type="Pfam" id="PF00176">
    <property type="entry name" value="SNF2-rel_dom"/>
    <property type="match status" value="1"/>
</dbReference>
<dbReference type="InterPro" id="IPR000330">
    <property type="entry name" value="SNF2_N"/>
</dbReference>
<evidence type="ECO:0000256" key="8">
    <source>
        <dbReference type="SAM" id="MobiDB-lite"/>
    </source>
</evidence>
<feature type="compositionally biased region" description="Low complexity" evidence="8">
    <location>
        <begin position="1"/>
        <end position="11"/>
    </location>
</feature>
<feature type="compositionally biased region" description="Basic residues" evidence="8">
    <location>
        <begin position="182"/>
        <end position="191"/>
    </location>
</feature>
<keyword evidence="5" id="KW-0067">ATP-binding</keyword>
<feature type="region of interest" description="Disordered" evidence="8">
    <location>
        <begin position="1"/>
        <end position="70"/>
    </location>
</feature>
<evidence type="ECO:0000313" key="11">
    <source>
        <dbReference type="Proteomes" id="UP000054495"/>
    </source>
</evidence>
<feature type="compositionally biased region" description="Acidic residues" evidence="8">
    <location>
        <begin position="143"/>
        <end position="162"/>
    </location>
</feature>
<feature type="compositionally biased region" description="Basic and acidic residues" evidence="8">
    <location>
        <begin position="164"/>
        <end position="181"/>
    </location>
</feature>
<organism evidence="10 11">
    <name type="scientific">Ancylostoma ceylanicum</name>
    <dbReference type="NCBI Taxonomy" id="53326"/>
    <lineage>
        <taxon>Eukaryota</taxon>
        <taxon>Metazoa</taxon>
        <taxon>Ecdysozoa</taxon>
        <taxon>Nematoda</taxon>
        <taxon>Chromadorea</taxon>
        <taxon>Rhabditida</taxon>
        <taxon>Rhabditina</taxon>
        <taxon>Rhabditomorpha</taxon>
        <taxon>Strongyloidea</taxon>
        <taxon>Ancylostomatidae</taxon>
        <taxon>Ancylostomatinae</taxon>
        <taxon>Ancylostoma</taxon>
    </lineage>
</organism>
<dbReference type="GO" id="GO:0005524">
    <property type="term" value="F:ATP binding"/>
    <property type="evidence" value="ECO:0007669"/>
    <property type="project" value="UniProtKB-KW"/>
</dbReference>
<dbReference type="GO" id="GO:0003677">
    <property type="term" value="F:DNA binding"/>
    <property type="evidence" value="ECO:0007669"/>
    <property type="project" value="UniProtKB-KW"/>
</dbReference>
<evidence type="ECO:0000256" key="2">
    <source>
        <dbReference type="ARBA" id="ARBA00007025"/>
    </source>
</evidence>
<feature type="region of interest" description="Disordered" evidence="8">
    <location>
        <begin position="109"/>
        <end position="370"/>
    </location>
</feature>
<evidence type="ECO:0000256" key="7">
    <source>
        <dbReference type="ARBA" id="ARBA00023242"/>
    </source>
</evidence>
<proteinExistence type="inferred from homology"/>
<dbReference type="InterPro" id="IPR014001">
    <property type="entry name" value="Helicase_ATP-bd"/>
</dbReference>
<evidence type="ECO:0000313" key="10">
    <source>
        <dbReference type="EMBL" id="EPB71301.1"/>
    </source>
</evidence>
<feature type="region of interest" description="Disordered" evidence="8">
    <location>
        <begin position="789"/>
        <end position="879"/>
    </location>
</feature>
<comment type="subcellular location">
    <subcellularLocation>
        <location evidence="1">Nucleus</location>
    </subcellularLocation>
</comment>
<dbReference type="PROSITE" id="PS51192">
    <property type="entry name" value="HELICASE_ATP_BIND_1"/>
    <property type="match status" value="1"/>
</dbReference>
<keyword evidence="6" id="KW-0238">DNA-binding</keyword>
<dbReference type="Gene3D" id="3.40.50.10810">
    <property type="entry name" value="Tandem AAA-ATPase domain"/>
    <property type="match status" value="1"/>
</dbReference>
<keyword evidence="7" id="KW-0539">Nucleus</keyword>
<dbReference type="Proteomes" id="UP000054495">
    <property type="component" value="Unassembled WGS sequence"/>
</dbReference>
<dbReference type="SMART" id="SM00487">
    <property type="entry name" value="DEXDc"/>
    <property type="match status" value="1"/>
</dbReference>
<sequence length="894" mass="100872">MIADESPSSSVPCPPASDSEHTAELLNGDCEKCKRTPRRNTTEDLQDEIENVDNGRQVNEITADTGGGNSVLCSQVEEDAAMATSPGIKFDSVDETDVCILNSGEVILKGVPVSHPVAPKKEDPKPSEKKSKMPTTKEKSEEADGISDEEVVEVVSDEDLEMQELIRQEKRARSGKPVKEKKSQRRSTRRQKANDVEADEDADRLLRNADAILHEVPVRKVNNASSGESEVEAEERELSNLVSSAQRLIRSSSSEGDGSDDALPKKANQTKRKRRRVVASDSDASVGEPSGSDEDKHSDWDDGDDEVIIKRSTSKRKRAVAEDDSDEEIESKREKKGRGSRAPKAIMSSDKLQQETLDAEKAERERRKRLEQKQKEFNGIELMEGVDIASALVSGTNTVQKLKAVVVDPDKSGDPPVPVAVHPSLVRVLKPHQAQGVQFMYDSAFESIERLGEQGGGGILAHCMGLGKTLQVITFLHTVMTHPKLVEYAKRVLVVVPKNVVLNWFKEFQKWLEDNDPELAVIDVMELDSFKTYNDRHAALENWYNCEVPSVMIIGYDMFRILTHDDEDNKKKRGGQKKPPSKRNKRLLKLQQQFREFLQDPGPDLVVCDEAHKLKNDDSALSKTMVKIKTKRRICLTGTPLQNNLMEYHCMVNFVKPGLLGTKTEFANRFANIIMRGRVKDATPLEVKFMKRRCHVLFEHLKKCVDRKDYRVLMEAIPPKQEYVINVRLTPRQCQLYRAFLEGVASDGGRLSKRLLPDYHVLARVWTHPYLLMLHEQKQERERLLRDEALEDEDFIDDGDGTTSESEEDEEEELVKKPSKNKSQRKAKDDESDSDVILLSSDDEGRSAGDEKIAPRKSRRLEGEEPELEGRDVETPPEYTGWFVKALLLPNIRL</sequence>
<reference evidence="10 11" key="1">
    <citation type="submission" date="2013-05" db="EMBL/GenBank/DDBJ databases">
        <title>Draft genome of the parasitic nematode Anyclostoma ceylanicum.</title>
        <authorList>
            <person name="Mitreva M."/>
        </authorList>
    </citation>
    <scope>NUCLEOTIDE SEQUENCE [LARGE SCALE GENOMIC DNA]</scope>
</reference>
<feature type="compositionally biased region" description="Basic and acidic residues" evidence="8">
    <location>
        <begin position="18"/>
        <end position="34"/>
    </location>
</feature>